<protein>
    <recommendedName>
        <fullName evidence="1">PB1 domain-containing protein</fullName>
    </recommendedName>
</protein>
<dbReference type="PANTHER" id="PTHR31066">
    <property type="entry name" value="OS05G0427100 PROTEIN-RELATED"/>
    <property type="match status" value="1"/>
</dbReference>
<keyword evidence="3" id="KW-1185">Reference proteome</keyword>
<sequence>MEDKVKLMCSYGGRIQPRSHSHHKQQQQLSYFYSGGHNKLLTVHRSIDFSSLLSKLHNLLDSDCNFQIQIKYKLPGAYDLEPLISVFDDDDHDHMMFEYDLLLRRRVSGAPARLRLFLFSPAAKPIATAALNPDFLFGFDKEYSFNYTVGPTTEEEEICDVVDVPENDVIVGPNSDPDPEVVFMRDSYVYRIGYREPGNAGGCCQAGLYYNRWYTDCGGK</sequence>
<reference evidence="2" key="1">
    <citation type="submission" date="2023-03" db="EMBL/GenBank/DDBJ databases">
        <title>Chromosome-scale reference genome and RAD-based genetic map of yellow starthistle (Centaurea solstitialis) reveal putative structural variation and QTLs associated with invader traits.</title>
        <authorList>
            <person name="Reatini B."/>
            <person name="Cang F.A."/>
            <person name="Jiang Q."/>
            <person name="Mckibben M.T.W."/>
            <person name="Barker M.S."/>
            <person name="Rieseberg L.H."/>
            <person name="Dlugosch K.M."/>
        </authorList>
    </citation>
    <scope>NUCLEOTIDE SEQUENCE</scope>
    <source>
        <strain evidence="2">CAN-66</strain>
        <tissue evidence="2">Leaf</tissue>
    </source>
</reference>
<proteinExistence type="predicted"/>
<accession>A0AA38WKN8</accession>
<comment type="caution">
    <text evidence="2">The sequence shown here is derived from an EMBL/GenBank/DDBJ whole genome shotgun (WGS) entry which is preliminary data.</text>
</comment>
<feature type="domain" description="PB1" evidence="1">
    <location>
        <begin position="26"/>
        <end position="121"/>
    </location>
</feature>
<dbReference type="EMBL" id="JARYMX010000001">
    <property type="protein sequence ID" value="KAJ9564442.1"/>
    <property type="molecule type" value="Genomic_DNA"/>
</dbReference>
<evidence type="ECO:0000313" key="2">
    <source>
        <dbReference type="EMBL" id="KAJ9564442.1"/>
    </source>
</evidence>
<organism evidence="2 3">
    <name type="scientific">Centaurea solstitialis</name>
    <name type="common">yellow star-thistle</name>
    <dbReference type="NCBI Taxonomy" id="347529"/>
    <lineage>
        <taxon>Eukaryota</taxon>
        <taxon>Viridiplantae</taxon>
        <taxon>Streptophyta</taxon>
        <taxon>Embryophyta</taxon>
        <taxon>Tracheophyta</taxon>
        <taxon>Spermatophyta</taxon>
        <taxon>Magnoliopsida</taxon>
        <taxon>eudicotyledons</taxon>
        <taxon>Gunneridae</taxon>
        <taxon>Pentapetalae</taxon>
        <taxon>asterids</taxon>
        <taxon>campanulids</taxon>
        <taxon>Asterales</taxon>
        <taxon>Asteraceae</taxon>
        <taxon>Carduoideae</taxon>
        <taxon>Cardueae</taxon>
        <taxon>Centaureinae</taxon>
        <taxon>Centaurea</taxon>
    </lineage>
</organism>
<evidence type="ECO:0000313" key="3">
    <source>
        <dbReference type="Proteomes" id="UP001172457"/>
    </source>
</evidence>
<dbReference type="InterPro" id="IPR053198">
    <property type="entry name" value="Gynoecium_Dev_Regulator"/>
</dbReference>
<name>A0AA38WKN8_9ASTR</name>
<dbReference type="AlphaFoldDB" id="A0AA38WKN8"/>
<dbReference type="SMART" id="SM00666">
    <property type="entry name" value="PB1"/>
    <property type="match status" value="1"/>
</dbReference>
<dbReference type="Proteomes" id="UP001172457">
    <property type="component" value="Chromosome 1"/>
</dbReference>
<evidence type="ECO:0000259" key="1">
    <source>
        <dbReference type="SMART" id="SM00666"/>
    </source>
</evidence>
<dbReference type="SUPFAM" id="SSF54277">
    <property type="entry name" value="CAD &amp; PB1 domains"/>
    <property type="match status" value="1"/>
</dbReference>
<dbReference type="PANTHER" id="PTHR31066:SF60">
    <property type="entry name" value="PB1 DOMAIN-CONTAINING PROTEIN"/>
    <property type="match status" value="1"/>
</dbReference>
<dbReference type="InterPro" id="IPR000270">
    <property type="entry name" value="PB1_dom"/>
</dbReference>
<gene>
    <name evidence="2" type="ORF">OSB04_000408</name>
</gene>
<dbReference type="Pfam" id="PF00564">
    <property type="entry name" value="PB1"/>
    <property type="match status" value="1"/>
</dbReference>